<feature type="non-terminal residue" evidence="1">
    <location>
        <position position="1"/>
    </location>
</feature>
<reference evidence="1" key="1">
    <citation type="submission" date="2023-06" db="EMBL/GenBank/DDBJ databases">
        <title>Egi l300058.</title>
        <authorList>
            <person name="Gao L."/>
            <person name="Fang B.-Z."/>
            <person name="Li W.-J."/>
        </authorList>
    </citation>
    <scope>NUCLEOTIDE SEQUENCE</scope>
    <source>
        <strain evidence="1">EGI L300058</strain>
    </source>
</reference>
<dbReference type="Proteomes" id="UP001172708">
    <property type="component" value="Unassembled WGS sequence"/>
</dbReference>
<evidence type="ECO:0000313" key="2">
    <source>
        <dbReference type="Proteomes" id="UP001172708"/>
    </source>
</evidence>
<dbReference type="Pfam" id="PF07494">
    <property type="entry name" value="Reg_prop"/>
    <property type="match status" value="2"/>
</dbReference>
<dbReference type="SUPFAM" id="SSF63829">
    <property type="entry name" value="Calcium-dependent phosphotriesterase"/>
    <property type="match status" value="1"/>
</dbReference>
<feature type="non-terminal residue" evidence="1">
    <location>
        <position position="195"/>
    </location>
</feature>
<proteinExistence type="predicted"/>
<organism evidence="1 2">
    <name type="scientific">Demequina muriae</name>
    <dbReference type="NCBI Taxonomy" id="3051664"/>
    <lineage>
        <taxon>Bacteria</taxon>
        <taxon>Bacillati</taxon>
        <taxon>Actinomycetota</taxon>
        <taxon>Actinomycetes</taxon>
        <taxon>Micrococcales</taxon>
        <taxon>Demequinaceae</taxon>
        <taxon>Demequina</taxon>
    </lineage>
</organism>
<sequence length="195" mass="21099">VEFRNFRHVSGDPDSLAGNGISSLLIDRQGRLWAAGLDAGLNLLDATTGKFDHWKHDPANPGSLVSEKVWALAQTADGSLWVGTRFGLDRMRADGSFEHVVNPLLGPAPADFGEVAALYVDPRQRLWVGSAHGIFRRDADGSWHQVLPADPAQTVDAWRIDGNGEEVRIATVRGLLVVGPDGRAHRVARDALPDT</sequence>
<keyword evidence="2" id="KW-1185">Reference proteome</keyword>
<dbReference type="InterPro" id="IPR015943">
    <property type="entry name" value="WD40/YVTN_repeat-like_dom_sf"/>
</dbReference>
<gene>
    <name evidence="1" type="ORF">QQX02_13205</name>
</gene>
<dbReference type="Gene3D" id="2.130.10.10">
    <property type="entry name" value="YVTN repeat-like/Quinoprotein amine dehydrogenase"/>
    <property type="match status" value="1"/>
</dbReference>
<comment type="caution">
    <text evidence="1">The sequence shown here is derived from an EMBL/GenBank/DDBJ whole genome shotgun (WGS) entry which is preliminary data.</text>
</comment>
<name>A0ABT8GKE0_9MICO</name>
<dbReference type="InterPro" id="IPR011110">
    <property type="entry name" value="Reg_prop"/>
</dbReference>
<dbReference type="EMBL" id="JAUHQA010000030">
    <property type="protein sequence ID" value="MDN4481882.1"/>
    <property type="molecule type" value="Genomic_DNA"/>
</dbReference>
<evidence type="ECO:0000313" key="1">
    <source>
        <dbReference type="EMBL" id="MDN4481882.1"/>
    </source>
</evidence>
<accession>A0ABT8GKE0</accession>
<protein>
    <submittedName>
        <fullName evidence="1">Two-component regulator propeller domain-containing protein</fullName>
    </submittedName>
</protein>